<dbReference type="SMART" id="SM00827">
    <property type="entry name" value="PKS_AT"/>
    <property type="match status" value="1"/>
</dbReference>
<dbReference type="EMBL" id="JBGUBD010000001">
    <property type="protein sequence ID" value="MFA9476791.1"/>
    <property type="molecule type" value="Genomic_DNA"/>
</dbReference>
<dbReference type="NCBIfam" id="TIGR00128">
    <property type="entry name" value="fabD"/>
    <property type="match status" value="1"/>
</dbReference>
<dbReference type="Pfam" id="PF00698">
    <property type="entry name" value="Acyl_transf_1"/>
    <property type="match status" value="1"/>
</dbReference>
<name>A0ABV4TZM1_9BACT</name>
<dbReference type="RefSeq" id="WP_425343717.1">
    <property type="nucleotide sequence ID" value="NZ_JBGUBD010000001.1"/>
</dbReference>
<dbReference type="Gene3D" id="3.40.366.10">
    <property type="entry name" value="Malonyl-Coenzyme A Acyl Carrier Protein, domain 2"/>
    <property type="match status" value="1"/>
</dbReference>
<evidence type="ECO:0000259" key="3">
    <source>
        <dbReference type="SMART" id="SM00827"/>
    </source>
</evidence>
<reference evidence="4 5" key="1">
    <citation type="submission" date="2024-08" db="EMBL/GenBank/DDBJ databases">
        <title>Whole-genome sequencing of halo(alkali)philic microorganisms from hypersaline lakes.</title>
        <authorList>
            <person name="Sorokin D.Y."/>
            <person name="Merkel A.Y."/>
            <person name="Messina E."/>
            <person name="Yakimov M."/>
        </authorList>
    </citation>
    <scope>NUCLEOTIDE SEQUENCE [LARGE SCALE GENOMIC DNA]</scope>
    <source>
        <strain evidence="4 5">AB-hyl4</strain>
    </source>
</reference>
<dbReference type="PANTHER" id="PTHR47170:SF2">
    <property type="entry name" value="MALONYL-COA:ACP TRANSACYLASE (MAT) DOMAIN-CONTAINING PROTEIN"/>
    <property type="match status" value="1"/>
</dbReference>
<evidence type="ECO:0000256" key="2">
    <source>
        <dbReference type="PIRNR" id="PIRNR000446"/>
    </source>
</evidence>
<accession>A0ABV4TZM1</accession>
<protein>
    <recommendedName>
        <fullName evidence="1 2">Malonyl CoA-acyl carrier protein transacylase</fullName>
        <ecNumber evidence="2">2.3.1.39</ecNumber>
    </recommendedName>
</protein>
<dbReference type="Proteomes" id="UP001575105">
    <property type="component" value="Unassembled WGS sequence"/>
</dbReference>
<dbReference type="InterPro" id="IPR052760">
    <property type="entry name" value="Mitochondrial_malonyltrans"/>
</dbReference>
<keyword evidence="2 4" id="KW-0808">Transferase</keyword>
<dbReference type="GO" id="GO:0004314">
    <property type="term" value="F:[acyl-carrier-protein] S-malonyltransferase activity"/>
    <property type="evidence" value="ECO:0007669"/>
    <property type="project" value="UniProtKB-EC"/>
</dbReference>
<dbReference type="InterPro" id="IPR001227">
    <property type="entry name" value="Ac_transferase_dom_sf"/>
</dbReference>
<dbReference type="InterPro" id="IPR014043">
    <property type="entry name" value="Acyl_transferase_dom"/>
</dbReference>
<proteinExistence type="inferred from homology"/>
<gene>
    <name evidence="4" type="primary">fabD</name>
    <name evidence="4" type="ORF">ACERK3_00660</name>
</gene>
<comment type="similarity">
    <text evidence="2">Belongs to the fabD family.</text>
</comment>
<dbReference type="InterPro" id="IPR004410">
    <property type="entry name" value="Malonyl_CoA-ACP_transAc_FabD"/>
</dbReference>
<dbReference type="Gene3D" id="3.30.70.250">
    <property type="entry name" value="Malonyl-CoA ACP transacylase, ACP-binding"/>
    <property type="match status" value="1"/>
</dbReference>
<sequence length="312" mass="33048">MTTTTNTPTVVLCPGQGAQHVGMGKSWFDHHPVAAQTYAAADRALGFSVSELCFKGPETQLNRTDIAQAAIYTTSVACYQAVFEAEQIGTVKATAGLSLGEFTALHIAGAFDFLDGLQLVRLRGQAMQAAAEATPSSMVALIGADEETANQLCEDAAKGDVLVPANFNCSGQVVISGSKAACERSLDVAEKMGLRATQLAVAGAFHSPLMQPAADQLATALDEVQWNTPAVTVYSNVTARPHAIEDLASIKLRLVEQLTSPVRWSQSMEHMLASHAEDRLVELAPGKVLSGLMRRIDRKAKVENFAEAPAPA</sequence>
<evidence type="ECO:0000256" key="1">
    <source>
        <dbReference type="ARBA" id="ARBA00018953"/>
    </source>
</evidence>
<dbReference type="PIRSF" id="PIRSF000446">
    <property type="entry name" value="Mct"/>
    <property type="match status" value="1"/>
</dbReference>
<dbReference type="InterPro" id="IPR016035">
    <property type="entry name" value="Acyl_Trfase/lysoPLipase"/>
</dbReference>
<keyword evidence="5" id="KW-1185">Reference proteome</keyword>
<dbReference type="SUPFAM" id="SSF55048">
    <property type="entry name" value="Probable ACP-binding domain of malonyl-CoA ACP transacylase"/>
    <property type="match status" value="1"/>
</dbReference>
<organism evidence="4 5">
    <name type="scientific">Natronomicrosphaera hydrolytica</name>
    <dbReference type="NCBI Taxonomy" id="3242702"/>
    <lineage>
        <taxon>Bacteria</taxon>
        <taxon>Pseudomonadati</taxon>
        <taxon>Planctomycetota</taxon>
        <taxon>Phycisphaerae</taxon>
        <taxon>Phycisphaerales</taxon>
        <taxon>Phycisphaeraceae</taxon>
        <taxon>Natronomicrosphaera</taxon>
    </lineage>
</organism>
<evidence type="ECO:0000313" key="5">
    <source>
        <dbReference type="Proteomes" id="UP001575105"/>
    </source>
</evidence>
<comment type="caution">
    <text evidence="4">The sequence shown here is derived from an EMBL/GenBank/DDBJ whole genome shotgun (WGS) entry which is preliminary data.</text>
</comment>
<evidence type="ECO:0000313" key="4">
    <source>
        <dbReference type="EMBL" id="MFA9476791.1"/>
    </source>
</evidence>
<dbReference type="InterPro" id="IPR016036">
    <property type="entry name" value="Malonyl_transacylase_ACP-bd"/>
</dbReference>
<keyword evidence="2 4" id="KW-0012">Acyltransferase</keyword>
<dbReference type="EC" id="2.3.1.39" evidence="2"/>
<comment type="catalytic activity">
    <reaction evidence="2">
        <text>holo-[ACP] + malonyl-CoA = malonyl-[ACP] + CoA</text>
        <dbReference type="Rhea" id="RHEA:41792"/>
        <dbReference type="Rhea" id="RHEA-COMP:9623"/>
        <dbReference type="Rhea" id="RHEA-COMP:9685"/>
        <dbReference type="ChEBI" id="CHEBI:57287"/>
        <dbReference type="ChEBI" id="CHEBI:57384"/>
        <dbReference type="ChEBI" id="CHEBI:64479"/>
        <dbReference type="ChEBI" id="CHEBI:78449"/>
        <dbReference type="EC" id="2.3.1.39"/>
    </reaction>
</comment>
<dbReference type="PANTHER" id="PTHR47170">
    <property type="entry name" value="MALONYL-COA ACP TRANSACYLASE, ACP-BINDING"/>
    <property type="match status" value="1"/>
</dbReference>
<dbReference type="InterPro" id="IPR024925">
    <property type="entry name" value="Malonyl_CoA-ACP_transAc"/>
</dbReference>
<dbReference type="SUPFAM" id="SSF52151">
    <property type="entry name" value="FabD/lysophospholipase-like"/>
    <property type="match status" value="1"/>
</dbReference>
<feature type="domain" description="Malonyl-CoA:ACP transacylase (MAT)" evidence="3">
    <location>
        <begin position="12"/>
        <end position="306"/>
    </location>
</feature>